<sequence>MDTNDAKIPPGVLVLIKKEVAEQRAAYLGSPALLPEALGDLGGLLSFWRELSWLELPSGEPYQWHYGQRKVPVDQVWRQA</sequence>
<name>A0A8S4SC98_9NEOP</name>
<evidence type="ECO:0000313" key="1">
    <source>
        <dbReference type="EMBL" id="CAH2265560.1"/>
    </source>
</evidence>
<dbReference type="EMBL" id="CAKXAJ010026282">
    <property type="protein sequence ID" value="CAH2265560.1"/>
    <property type="molecule type" value="Genomic_DNA"/>
</dbReference>
<dbReference type="OrthoDB" id="6936342at2759"/>
<accession>A0A8S4SC98</accession>
<proteinExistence type="predicted"/>
<keyword evidence="2" id="KW-1185">Reference proteome</keyword>
<organism evidence="1 2">
    <name type="scientific">Pararge aegeria aegeria</name>
    <dbReference type="NCBI Taxonomy" id="348720"/>
    <lineage>
        <taxon>Eukaryota</taxon>
        <taxon>Metazoa</taxon>
        <taxon>Ecdysozoa</taxon>
        <taxon>Arthropoda</taxon>
        <taxon>Hexapoda</taxon>
        <taxon>Insecta</taxon>
        <taxon>Pterygota</taxon>
        <taxon>Neoptera</taxon>
        <taxon>Endopterygota</taxon>
        <taxon>Lepidoptera</taxon>
        <taxon>Glossata</taxon>
        <taxon>Ditrysia</taxon>
        <taxon>Papilionoidea</taxon>
        <taxon>Nymphalidae</taxon>
        <taxon>Satyrinae</taxon>
        <taxon>Satyrini</taxon>
        <taxon>Parargina</taxon>
        <taxon>Pararge</taxon>
    </lineage>
</organism>
<dbReference type="Proteomes" id="UP000838756">
    <property type="component" value="Unassembled WGS sequence"/>
</dbReference>
<dbReference type="AlphaFoldDB" id="A0A8S4SC98"/>
<reference evidence="1" key="1">
    <citation type="submission" date="2022-03" db="EMBL/GenBank/DDBJ databases">
        <authorList>
            <person name="Lindestad O."/>
        </authorList>
    </citation>
    <scope>NUCLEOTIDE SEQUENCE</scope>
</reference>
<evidence type="ECO:0000313" key="2">
    <source>
        <dbReference type="Proteomes" id="UP000838756"/>
    </source>
</evidence>
<gene>
    <name evidence="1" type="primary">jg10094</name>
    <name evidence="1" type="ORF">PAEG_LOCUS24954</name>
</gene>
<protein>
    <submittedName>
        <fullName evidence="1">Jg10094 protein</fullName>
    </submittedName>
</protein>
<comment type="caution">
    <text evidence="1">The sequence shown here is derived from an EMBL/GenBank/DDBJ whole genome shotgun (WGS) entry which is preliminary data.</text>
</comment>